<evidence type="ECO:0000256" key="2">
    <source>
        <dbReference type="ARBA" id="ARBA00023125"/>
    </source>
</evidence>
<dbReference type="Proteomes" id="UP000245207">
    <property type="component" value="Unassembled WGS sequence"/>
</dbReference>
<dbReference type="GO" id="GO:0008289">
    <property type="term" value="F:lipid binding"/>
    <property type="evidence" value="ECO:0007669"/>
    <property type="project" value="InterPro"/>
</dbReference>
<dbReference type="Pfam" id="PF01852">
    <property type="entry name" value="START"/>
    <property type="match status" value="1"/>
</dbReference>
<dbReference type="PROSITE" id="PS50848">
    <property type="entry name" value="START"/>
    <property type="match status" value="1"/>
</dbReference>
<dbReference type="InterPro" id="IPR042160">
    <property type="entry name" value="HD-Zip_IV"/>
</dbReference>
<evidence type="ECO:0000256" key="5">
    <source>
        <dbReference type="ARBA" id="ARBA00023242"/>
    </source>
</evidence>
<keyword evidence="1" id="KW-0805">Transcription regulation</keyword>
<feature type="region of interest" description="Disordered" evidence="6">
    <location>
        <begin position="372"/>
        <end position="393"/>
    </location>
</feature>
<dbReference type="Pfam" id="PF25797">
    <property type="entry name" value="PDF2_C"/>
    <property type="match status" value="1"/>
</dbReference>
<keyword evidence="4" id="KW-0804">Transcription</keyword>
<evidence type="ECO:0000256" key="4">
    <source>
        <dbReference type="ARBA" id="ARBA00023163"/>
    </source>
</evidence>
<sequence length="408" mass="45620">MMISGSSHPKINKEGMFLFYISINKPFHGGATKTQTNHHHGPLKLPALPLLFTWMTWTSPICYLRKFTILRSCIQIHEGTWVIAEISHVRHPTTYSRLPSGCLIQRISDKSSKVTWVEHMKVEESLPNQTLFYDHLIRSGFAFGAERMVAWLERSCERWSHMNDTCHAKDPWFVGKEASWILEKLCLMEFGESMVRGLFQNVSPNGNSNSTLWSSVTGSEDLKVYASLYKSSANFEVAGGVVAFSVRHSPEFVLETLGNERTHHEIHGSSNEILIKEVNVNRSGSLVVWSTVSKNVFDLIRLDKIVAEDSALISGFVISTDGHTTGGSVITLVLRMLVEGNQPLQEKMQRLGESITFAINQTVGKVKEALEIQHPPSPPTGDSPTEKQQVGADDIASEIMQEELGMLK</sequence>
<keyword evidence="3" id="KW-0371">Homeobox</keyword>
<dbReference type="GO" id="GO:0003677">
    <property type="term" value="F:DNA binding"/>
    <property type="evidence" value="ECO:0007669"/>
    <property type="project" value="UniProtKB-KW"/>
</dbReference>
<dbReference type="PANTHER" id="PTHR45654">
    <property type="entry name" value="HOMEOBOX-LEUCINE ZIPPER PROTEIN MERISTEM L1"/>
    <property type="match status" value="1"/>
</dbReference>
<dbReference type="InterPro" id="IPR057993">
    <property type="entry name" value="HD-Zip_IV_C"/>
</dbReference>
<gene>
    <name evidence="8" type="ORF">CTI12_AA024780</name>
</gene>
<dbReference type="SUPFAM" id="SSF55961">
    <property type="entry name" value="Bet v1-like"/>
    <property type="match status" value="1"/>
</dbReference>
<organism evidence="8 9">
    <name type="scientific">Artemisia annua</name>
    <name type="common">Sweet wormwood</name>
    <dbReference type="NCBI Taxonomy" id="35608"/>
    <lineage>
        <taxon>Eukaryota</taxon>
        <taxon>Viridiplantae</taxon>
        <taxon>Streptophyta</taxon>
        <taxon>Embryophyta</taxon>
        <taxon>Tracheophyta</taxon>
        <taxon>Spermatophyta</taxon>
        <taxon>Magnoliopsida</taxon>
        <taxon>eudicotyledons</taxon>
        <taxon>Gunneridae</taxon>
        <taxon>Pentapetalae</taxon>
        <taxon>asterids</taxon>
        <taxon>campanulids</taxon>
        <taxon>Asterales</taxon>
        <taxon>Asteraceae</taxon>
        <taxon>Asteroideae</taxon>
        <taxon>Anthemideae</taxon>
        <taxon>Artemisiinae</taxon>
        <taxon>Artemisia</taxon>
    </lineage>
</organism>
<evidence type="ECO:0000313" key="9">
    <source>
        <dbReference type="Proteomes" id="UP000245207"/>
    </source>
</evidence>
<dbReference type="OrthoDB" id="1569773at2759"/>
<keyword evidence="2" id="KW-0238">DNA-binding</keyword>
<keyword evidence="9" id="KW-1185">Reference proteome</keyword>
<evidence type="ECO:0000256" key="1">
    <source>
        <dbReference type="ARBA" id="ARBA00023015"/>
    </source>
</evidence>
<evidence type="ECO:0000313" key="8">
    <source>
        <dbReference type="EMBL" id="PWA97883.1"/>
    </source>
</evidence>
<proteinExistence type="predicted"/>
<dbReference type="EMBL" id="PKPP01000095">
    <property type="protein sequence ID" value="PWA97883.1"/>
    <property type="molecule type" value="Genomic_DNA"/>
</dbReference>
<feature type="domain" description="START" evidence="7">
    <location>
        <begin position="65"/>
        <end position="161"/>
    </location>
</feature>
<dbReference type="STRING" id="35608.A0A2U1QIR2"/>
<evidence type="ECO:0000259" key="7">
    <source>
        <dbReference type="PROSITE" id="PS50848"/>
    </source>
</evidence>
<reference evidence="8 9" key="1">
    <citation type="journal article" date="2018" name="Mol. Plant">
        <title>The genome of Artemisia annua provides insight into the evolution of Asteraceae family and artemisinin biosynthesis.</title>
        <authorList>
            <person name="Shen Q."/>
            <person name="Zhang L."/>
            <person name="Liao Z."/>
            <person name="Wang S."/>
            <person name="Yan T."/>
            <person name="Shi P."/>
            <person name="Liu M."/>
            <person name="Fu X."/>
            <person name="Pan Q."/>
            <person name="Wang Y."/>
            <person name="Lv Z."/>
            <person name="Lu X."/>
            <person name="Zhang F."/>
            <person name="Jiang W."/>
            <person name="Ma Y."/>
            <person name="Chen M."/>
            <person name="Hao X."/>
            <person name="Li L."/>
            <person name="Tang Y."/>
            <person name="Lv G."/>
            <person name="Zhou Y."/>
            <person name="Sun X."/>
            <person name="Brodelius P.E."/>
            <person name="Rose J.K.C."/>
            <person name="Tang K."/>
        </authorList>
    </citation>
    <scope>NUCLEOTIDE SEQUENCE [LARGE SCALE GENOMIC DNA]</scope>
    <source>
        <strain evidence="9">cv. Huhao1</strain>
        <tissue evidence="8">Leaf</tissue>
    </source>
</reference>
<dbReference type="AlphaFoldDB" id="A0A2U1QIR2"/>
<evidence type="ECO:0000256" key="3">
    <source>
        <dbReference type="ARBA" id="ARBA00023155"/>
    </source>
</evidence>
<evidence type="ECO:0000256" key="6">
    <source>
        <dbReference type="SAM" id="MobiDB-lite"/>
    </source>
</evidence>
<dbReference type="PANTHER" id="PTHR45654:SF1">
    <property type="entry name" value="HOMEOBOX-LEUCINE ZIPPER PROTEIN HDG11"/>
    <property type="match status" value="1"/>
</dbReference>
<comment type="caution">
    <text evidence="8">The sequence shown here is derived from an EMBL/GenBank/DDBJ whole genome shotgun (WGS) entry which is preliminary data.</text>
</comment>
<dbReference type="InterPro" id="IPR002913">
    <property type="entry name" value="START_lipid-bd_dom"/>
</dbReference>
<name>A0A2U1QIR2_ARTAN</name>
<keyword evidence="5" id="KW-0539">Nucleus</keyword>
<accession>A0A2U1QIR2</accession>
<protein>
    <recommendedName>
        <fullName evidence="7">START domain-containing protein</fullName>
    </recommendedName>
</protein>